<reference evidence="5" key="1">
    <citation type="submission" date="2016-11" db="UniProtKB">
        <authorList>
            <consortium name="WormBaseParasite"/>
        </authorList>
    </citation>
    <scope>IDENTIFICATION</scope>
</reference>
<feature type="region of interest" description="Disordered" evidence="2">
    <location>
        <begin position="20"/>
        <end position="94"/>
    </location>
</feature>
<feature type="compositionally biased region" description="Polar residues" evidence="2">
    <location>
        <begin position="75"/>
        <end position="94"/>
    </location>
</feature>
<proteinExistence type="predicted"/>
<feature type="chain" id="PRO_5009308664" evidence="3">
    <location>
        <begin position="19"/>
        <end position="445"/>
    </location>
</feature>
<dbReference type="AlphaFoldDB" id="A0A1I7U8V6"/>
<evidence type="ECO:0000313" key="4">
    <source>
        <dbReference type="Proteomes" id="UP000095282"/>
    </source>
</evidence>
<keyword evidence="4" id="KW-1185">Reference proteome</keyword>
<dbReference type="WBParaSite" id="Csp11.Scaffold629.g16036.t1">
    <property type="protein sequence ID" value="Csp11.Scaffold629.g16036.t1"/>
    <property type="gene ID" value="Csp11.Scaffold629.g16036"/>
</dbReference>
<feature type="coiled-coil region" evidence="1">
    <location>
        <begin position="161"/>
        <end position="192"/>
    </location>
</feature>
<keyword evidence="1" id="KW-0175">Coiled coil</keyword>
<feature type="compositionally biased region" description="Low complexity" evidence="2">
    <location>
        <begin position="20"/>
        <end position="71"/>
    </location>
</feature>
<evidence type="ECO:0000256" key="2">
    <source>
        <dbReference type="SAM" id="MobiDB-lite"/>
    </source>
</evidence>
<organism evidence="4 5">
    <name type="scientific">Caenorhabditis tropicalis</name>
    <dbReference type="NCBI Taxonomy" id="1561998"/>
    <lineage>
        <taxon>Eukaryota</taxon>
        <taxon>Metazoa</taxon>
        <taxon>Ecdysozoa</taxon>
        <taxon>Nematoda</taxon>
        <taxon>Chromadorea</taxon>
        <taxon>Rhabditida</taxon>
        <taxon>Rhabditina</taxon>
        <taxon>Rhabditomorpha</taxon>
        <taxon>Rhabditoidea</taxon>
        <taxon>Rhabditidae</taxon>
        <taxon>Peloderinae</taxon>
        <taxon>Caenorhabditis</taxon>
    </lineage>
</organism>
<accession>A0A1I7U8V6</accession>
<dbReference type="eggNOG" id="ENOG502THA4">
    <property type="taxonomic scope" value="Eukaryota"/>
</dbReference>
<keyword evidence="3" id="KW-0732">Signal</keyword>
<protein>
    <submittedName>
        <fullName evidence="5">CUB domain-containing protein</fullName>
    </submittedName>
</protein>
<feature type="signal peptide" evidence="3">
    <location>
        <begin position="1"/>
        <end position="18"/>
    </location>
</feature>
<sequence length="445" mass="45778">MKLLFLLAGLLLATSTLASSNTDASSSTAGLSSSTGGTDATSTGATEGSSASPGSTVSSGPSDSPGTTVSGATDLPSSPGASTQGGSTVSQGPTTTAPLPNVTYSLLQFGAPVCVDLTCTYTINAPGNNQAVLATDQSIIGGDRTQFNALQSSANAADANVKKANDAAAAKIKELQSLLDQIQGNLNFIQNATKTIQTQQNDAAATLIFVERFISGIQSEPSTCLYQRCLKPTTPAPPTTTTAPPPTTSPSPCANFTCPADPAGTCQLDSSNKAYCPNCIWNWDGYNHCDSVACSASGTNFTLDANGNGTWLSTGYNKSDSSSSVIPANSNCVWNLPSVTFQLSTGTTDPPFTLKCLASQTVTIRFTSADGSFYQEIASTTSVRSLNNLLPKVKGGTITLTSTVAEPSFCSIPLTTVPGSSSEEIEIPELVETKKNGFFSWLMGY</sequence>
<evidence type="ECO:0000313" key="5">
    <source>
        <dbReference type="WBParaSite" id="Csp11.Scaffold629.g16036.t1"/>
    </source>
</evidence>
<evidence type="ECO:0000256" key="1">
    <source>
        <dbReference type="SAM" id="Coils"/>
    </source>
</evidence>
<dbReference type="Proteomes" id="UP000095282">
    <property type="component" value="Unplaced"/>
</dbReference>
<name>A0A1I7U8V6_9PELO</name>
<evidence type="ECO:0000256" key="3">
    <source>
        <dbReference type="SAM" id="SignalP"/>
    </source>
</evidence>